<accession>A0ABU0TJ46</accession>
<dbReference type="InterPro" id="IPR014922">
    <property type="entry name" value="YdhG-like"/>
</dbReference>
<sequence length="192" mass="22634">MIQVESFFNTSSRWKEEYNTLREIILENKQLKEDFKWMHPCYTYLGNNIVLIHGFKDYCALLFHKGVLLKDQQGLLIQQTKNVQSARQLRFKNVDEIISKKIIIENFIKDAIEVEKRGDKVELKPVSEYTVPEEFQKALNEDKNLSNAFYNLTPGRQKGYLLYFGQAKQSKTRQERIAKFYDKIILGKGIDD</sequence>
<gene>
    <name evidence="2" type="ORF">QE404_002222</name>
</gene>
<dbReference type="Pfam" id="PF08818">
    <property type="entry name" value="DUF1801"/>
    <property type="match status" value="1"/>
</dbReference>
<keyword evidence="3" id="KW-1185">Reference proteome</keyword>
<dbReference type="Pfam" id="PF13376">
    <property type="entry name" value="OmdA"/>
    <property type="match status" value="1"/>
</dbReference>
<evidence type="ECO:0000313" key="2">
    <source>
        <dbReference type="EMBL" id="MDQ1097075.1"/>
    </source>
</evidence>
<dbReference type="RefSeq" id="WP_307450349.1">
    <property type="nucleotide sequence ID" value="NZ_JAUTAL010000001.1"/>
</dbReference>
<protein>
    <submittedName>
        <fullName evidence="2">Uncharacterized protein YdeI (YjbR/CyaY-like superfamily)</fullName>
    </submittedName>
</protein>
<reference evidence="2 3" key="1">
    <citation type="submission" date="2023-07" db="EMBL/GenBank/DDBJ databases">
        <title>Functional and genomic diversity of the sorghum phyllosphere microbiome.</title>
        <authorList>
            <person name="Shade A."/>
        </authorList>
    </citation>
    <scope>NUCLEOTIDE SEQUENCE [LARGE SCALE GENOMIC DNA]</scope>
    <source>
        <strain evidence="2 3">SORGH_AS_1064</strain>
    </source>
</reference>
<name>A0ABU0TJ46_9FLAO</name>
<dbReference type="InterPro" id="IPR016786">
    <property type="entry name" value="YdeI_bac"/>
</dbReference>
<dbReference type="EMBL" id="JAUTAL010000001">
    <property type="protein sequence ID" value="MDQ1097075.1"/>
    <property type="molecule type" value="Genomic_DNA"/>
</dbReference>
<dbReference type="Gene3D" id="3.90.1150.200">
    <property type="match status" value="1"/>
</dbReference>
<comment type="caution">
    <text evidence="2">The sequence shown here is derived from an EMBL/GenBank/DDBJ whole genome shotgun (WGS) entry which is preliminary data.</text>
</comment>
<organism evidence="2 3">
    <name type="scientific">Chryseobacterium camelliae</name>
    <dbReference type="NCBI Taxonomy" id="1265445"/>
    <lineage>
        <taxon>Bacteria</taxon>
        <taxon>Pseudomonadati</taxon>
        <taxon>Bacteroidota</taxon>
        <taxon>Flavobacteriia</taxon>
        <taxon>Flavobacteriales</taxon>
        <taxon>Weeksellaceae</taxon>
        <taxon>Chryseobacterium group</taxon>
        <taxon>Chryseobacterium</taxon>
    </lineage>
</organism>
<evidence type="ECO:0000313" key="3">
    <source>
        <dbReference type="Proteomes" id="UP001225072"/>
    </source>
</evidence>
<dbReference type="SUPFAM" id="SSF159888">
    <property type="entry name" value="YdhG-like"/>
    <property type="match status" value="1"/>
</dbReference>
<dbReference type="PIRSF" id="PIRSF021308">
    <property type="entry name" value="UCP021308"/>
    <property type="match status" value="1"/>
</dbReference>
<dbReference type="Proteomes" id="UP001225072">
    <property type="component" value="Unassembled WGS sequence"/>
</dbReference>
<proteinExistence type="predicted"/>
<evidence type="ECO:0000259" key="1">
    <source>
        <dbReference type="Pfam" id="PF08818"/>
    </source>
</evidence>
<feature type="domain" description="YdhG-like" evidence="1">
    <location>
        <begin position="14"/>
        <end position="111"/>
    </location>
</feature>